<accession>A0A9W6TB59</accession>
<comment type="subcellular location">
    <subcellularLocation>
        <location evidence="1">Host cell</location>
    </subcellularLocation>
    <subcellularLocation>
        <location evidence="2">Secreted</location>
    </subcellularLocation>
</comment>
<dbReference type="EMBL" id="BSXW01000001">
    <property type="protein sequence ID" value="GMF09112.1"/>
    <property type="molecule type" value="Genomic_DNA"/>
</dbReference>
<evidence type="ECO:0000256" key="1">
    <source>
        <dbReference type="ARBA" id="ARBA00004340"/>
    </source>
</evidence>
<evidence type="ECO:0000256" key="6">
    <source>
        <dbReference type="ARBA" id="ARBA00023026"/>
    </source>
</evidence>
<feature type="domain" description="RxLR effector PexRD54 WY" evidence="7">
    <location>
        <begin position="2"/>
        <end position="38"/>
    </location>
</feature>
<dbReference type="GO" id="GO:0043657">
    <property type="term" value="C:host cell"/>
    <property type="evidence" value="ECO:0007669"/>
    <property type="project" value="UniProtKB-SubCell"/>
</dbReference>
<dbReference type="Proteomes" id="UP001165083">
    <property type="component" value="Unassembled WGS sequence"/>
</dbReference>
<organism evidence="8 9">
    <name type="scientific">Phytophthora lilii</name>
    <dbReference type="NCBI Taxonomy" id="2077276"/>
    <lineage>
        <taxon>Eukaryota</taxon>
        <taxon>Sar</taxon>
        <taxon>Stramenopiles</taxon>
        <taxon>Oomycota</taxon>
        <taxon>Peronosporomycetes</taxon>
        <taxon>Peronosporales</taxon>
        <taxon>Peronosporaceae</taxon>
        <taxon>Phytophthora</taxon>
    </lineage>
</organism>
<evidence type="ECO:0000256" key="2">
    <source>
        <dbReference type="ARBA" id="ARBA00004613"/>
    </source>
</evidence>
<proteinExistence type="inferred from homology"/>
<keyword evidence="4" id="KW-0964">Secreted</keyword>
<keyword evidence="6" id="KW-0843">Virulence</keyword>
<evidence type="ECO:0000256" key="4">
    <source>
        <dbReference type="ARBA" id="ARBA00022525"/>
    </source>
</evidence>
<dbReference type="InterPro" id="IPR054463">
    <property type="entry name" value="PexRD54_WY"/>
</dbReference>
<sequence>MWLRLKTDPKAVFNLLNLGRAGKKLDDNTQLVRWFKYVTTYKTQKTPFYDRQIYKLLSGTAVDTALALLFILLEQPAWAHLDRCIEKLRLNGWADVDRHLPSSSFTFMNNSHFEIP</sequence>
<dbReference type="OrthoDB" id="109324at2759"/>
<evidence type="ECO:0000256" key="3">
    <source>
        <dbReference type="ARBA" id="ARBA00010400"/>
    </source>
</evidence>
<keyword evidence="9" id="KW-1185">Reference proteome</keyword>
<comment type="similarity">
    <text evidence="3">Belongs to the RxLR effector family.</text>
</comment>
<evidence type="ECO:0000256" key="5">
    <source>
        <dbReference type="ARBA" id="ARBA00022729"/>
    </source>
</evidence>
<name>A0A9W6TB59_9STRA</name>
<evidence type="ECO:0000259" key="7">
    <source>
        <dbReference type="Pfam" id="PF22748"/>
    </source>
</evidence>
<dbReference type="GO" id="GO:0005576">
    <property type="term" value="C:extracellular region"/>
    <property type="evidence" value="ECO:0007669"/>
    <property type="project" value="UniProtKB-SubCell"/>
</dbReference>
<dbReference type="AlphaFoldDB" id="A0A9W6TB59"/>
<dbReference type="Pfam" id="PF22748">
    <property type="entry name" value="PexRD54_WY"/>
    <property type="match status" value="1"/>
</dbReference>
<protein>
    <submittedName>
        <fullName evidence="8">Unnamed protein product</fullName>
    </submittedName>
</protein>
<evidence type="ECO:0000313" key="8">
    <source>
        <dbReference type="EMBL" id="GMF09112.1"/>
    </source>
</evidence>
<keyword evidence="5" id="KW-0732">Signal</keyword>
<comment type="caution">
    <text evidence="8">The sequence shown here is derived from an EMBL/GenBank/DDBJ whole genome shotgun (WGS) entry which is preliminary data.</text>
</comment>
<evidence type="ECO:0000313" key="9">
    <source>
        <dbReference type="Proteomes" id="UP001165083"/>
    </source>
</evidence>
<reference evidence="8" key="1">
    <citation type="submission" date="2023-04" db="EMBL/GenBank/DDBJ databases">
        <title>Phytophthora lilii NBRC 32176.</title>
        <authorList>
            <person name="Ichikawa N."/>
            <person name="Sato H."/>
            <person name="Tonouchi N."/>
        </authorList>
    </citation>
    <scope>NUCLEOTIDE SEQUENCE</scope>
    <source>
        <strain evidence="8">NBRC 32176</strain>
    </source>
</reference>
<gene>
    <name evidence="8" type="ORF">Plil01_000004700</name>
</gene>